<accession>G2Q9F9</accession>
<dbReference type="HOGENOM" id="CLU_1994177_0_0_1"/>
<dbReference type="EMBL" id="CP003003">
    <property type="protein sequence ID" value="AEO56418.1"/>
    <property type="molecule type" value="Genomic_DNA"/>
</dbReference>
<dbReference type="VEuPathDB" id="FungiDB:MYCTH_2301332"/>
<organism evidence="1 2">
    <name type="scientific">Thermothelomyces thermophilus (strain ATCC 42464 / BCRC 31852 / DSM 1799)</name>
    <name type="common">Sporotrichum thermophile</name>
    <dbReference type="NCBI Taxonomy" id="573729"/>
    <lineage>
        <taxon>Eukaryota</taxon>
        <taxon>Fungi</taxon>
        <taxon>Dikarya</taxon>
        <taxon>Ascomycota</taxon>
        <taxon>Pezizomycotina</taxon>
        <taxon>Sordariomycetes</taxon>
        <taxon>Sordariomycetidae</taxon>
        <taxon>Sordariales</taxon>
        <taxon>Chaetomiaceae</taxon>
        <taxon>Thermothelomyces</taxon>
    </lineage>
</organism>
<dbReference type="KEGG" id="mtm:MYCTH_2301332"/>
<dbReference type="RefSeq" id="XP_003661663.1">
    <property type="nucleotide sequence ID" value="XM_003661615.1"/>
</dbReference>
<name>G2Q9F9_THET4</name>
<sequence length="125" mass="12897">MRSEPVSPLAGVAPHRADTIGGIPGGQAVAQCGLSASAKFIKANLAPAAVLPGATSFNLFALRSTSDESALFDLCHRPTTGAGHVAAPQQCACLSSPDGRCEQQEPVDVVQGSTPSHFVRFYHIV</sequence>
<protein>
    <submittedName>
        <fullName evidence="1">Uncharacterized protein</fullName>
    </submittedName>
</protein>
<evidence type="ECO:0000313" key="1">
    <source>
        <dbReference type="EMBL" id="AEO56418.1"/>
    </source>
</evidence>
<dbReference type="AlphaFoldDB" id="G2Q9F9"/>
<reference evidence="1 2" key="1">
    <citation type="journal article" date="2011" name="Nat. Biotechnol.">
        <title>Comparative genomic analysis of the thermophilic biomass-degrading fungi Myceliophthora thermophila and Thielavia terrestris.</title>
        <authorList>
            <person name="Berka R.M."/>
            <person name="Grigoriev I.V."/>
            <person name="Otillar R."/>
            <person name="Salamov A."/>
            <person name="Grimwood J."/>
            <person name="Reid I."/>
            <person name="Ishmael N."/>
            <person name="John T."/>
            <person name="Darmond C."/>
            <person name="Moisan M.-C."/>
            <person name="Henrissat B."/>
            <person name="Coutinho P.M."/>
            <person name="Lombard V."/>
            <person name="Natvig D.O."/>
            <person name="Lindquist E."/>
            <person name="Schmutz J."/>
            <person name="Lucas S."/>
            <person name="Harris P."/>
            <person name="Powlowski J."/>
            <person name="Bellemare A."/>
            <person name="Taylor D."/>
            <person name="Butler G."/>
            <person name="de Vries R.P."/>
            <person name="Allijn I.E."/>
            <person name="van den Brink J."/>
            <person name="Ushinsky S."/>
            <person name="Storms R."/>
            <person name="Powell A.J."/>
            <person name="Paulsen I.T."/>
            <person name="Elbourne L.D.H."/>
            <person name="Baker S.E."/>
            <person name="Magnuson J."/>
            <person name="LaBoissiere S."/>
            <person name="Clutterbuck A.J."/>
            <person name="Martinez D."/>
            <person name="Wogulis M."/>
            <person name="de Leon A.L."/>
            <person name="Rey M.W."/>
            <person name="Tsang A."/>
        </authorList>
    </citation>
    <scope>NUCLEOTIDE SEQUENCE [LARGE SCALE GENOMIC DNA]</scope>
    <source>
        <strain evidence="2">ATCC 42464 / BCRC 31852 / DSM 1799</strain>
    </source>
</reference>
<gene>
    <name evidence="1" type="ORF">MYCTH_2301332</name>
</gene>
<proteinExistence type="predicted"/>
<dbReference type="GeneID" id="11510468"/>
<dbReference type="Proteomes" id="UP000007322">
    <property type="component" value="Chromosome 2"/>
</dbReference>
<keyword evidence="2" id="KW-1185">Reference proteome</keyword>
<dbReference type="InParanoid" id="G2Q9F9"/>
<evidence type="ECO:0000313" key="2">
    <source>
        <dbReference type="Proteomes" id="UP000007322"/>
    </source>
</evidence>